<evidence type="ECO:0000313" key="4">
    <source>
        <dbReference type="EMBL" id="KAF9335881.1"/>
    </source>
</evidence>
<gene>
    <name evidence="4" type="ORF">BG006_010401</name>
</gene>
<dbReference type="PANTHER" id="PTHR46093:SF18">
    <property type="entry name" value="FIBRONECTIN TYPE-III DOMAIN-CONTAINING PROTEIN"/>
    <property type="match status" value="1"/>
</dbReference>
<dbReference type="SUPFAM" id="SSF50965">
    <property type="entry name" value="Galactose oxidase, central domain"/>
    <property type="match status" value="1"/>
</dbReference>
<evidence type="ECO:0000256" key="1">
    <source>
        <dbReference type="ARBA" id="ARBA00022441"/>
    </source>
</evidence>
<protein>
    <recommendedName>
        <fullName evidence="6">Kelch repeat-containing protein</fullName>
    </recommendedName>
</protein>
<accession>A0A9P5SR18</accession>
<keyword evidence="2" id="KW-0677">Repeat</keyword>
<keyword evidence="1" id="KW-0880">Kelch repeat</keyword>
<reference evidence="4" key="1">
    <citation type="journal article" date="2020" name="Fungal Divers.">
        <title>Resolving the Mortierellaceae phylogeny through synthesis of multi-gene phylogenetics and phylogenomics.</title>
        <authorList>
            <person name="Vandepol N."/>
            <person name="Liber J."/>
            <person name="Desiro A."/>
            <person name="Na H."/>
            <person name="Kennedy M."/>
            <person name="Barry K."/>
            <person name="Grigoriev I.V."/>
            <person name="Miller A.N."/>
            <person name="O'Donnell K."/>
            <person name="Stajich J.E."/>
            <person name="Bonito G."/>
        </authorList>
    </citation>
    <scope>NUCLEOTIDE SEQUENCE</scope>
    <source>
        <strain evidence="4">NVP1</strain>
    </source>
</reference>
<organism evidence="4 5">
    <name type="scientific">Podila minutissima</name>
    <dbReference type="NCBI Taxonomy" id="64525"/>
    <lineage>
        <taxon>Eukaryota</taxon>
        <taxon>Fungi</taxon>
        <taxon>Fungi incertae sedis</taxon>
        <taxon>Mucoromycota</taxon>
        <taxon>Mortierellomycotina</taxon>
        <taxon>Mortierellomycetes</taxon>
        <taxon>Mortierellales</taxon>
        <taxon>Mortierellaceae</taxon>
        <taxon>Podila</taxon>
    </lineage>
</organism>
<comment type="caution">
    <text evidence="4">The sequence shown here is derived from an EMBL/GenBank/DDBJ whole genome shotgun (WGS) entry which is preliminary data.</text>
</comment>
<keyword evidence="5" id="KW-1185">Reference proteome</keyword>
<keyword evidence="3" id="KW-0732">Signal</keyword>
<dbReference type="PANTHER" id="PTHR46093">
    <property type="entry name" value="ACYL-COA-BINDING DOMAIN-CONTAINING PROTEIN 5"/>
    <property type="match status" value="1"/>
</dbReference>
<name>A0A9P5SR18_9FUNG</name>
<dbReference type="EMBL" id="JAAAUY010000082">
    <property type="protein sequence ID" value="KAF9335881.1"/>
    <property type="molecule type" value="Genomic_DNA"/>
</dbReference>
<dbReference type="Gene3D" id="2.120.10.80">
    <property type="entry name" value="Kelch-type beta propeller"/>
    <property type="match status" value="1"/>
</dbReference>
<feature type="signal peptide" evidence="3">
    <location>
        <begin position="1"/>
        <end position="25"/>
    </location>
</feature>
<evidence type="ECO:0000256" key="2">
    <source>
        <dbReference type="ARBA" id="ARBA00022737"/>
    </source>
</evidence>
<evidence type="ECO:0000313" key="5">
    <source>
        <dbReference type="Proteomes" id="UP000696485"/>
    </source>
</evidence>
<dbReference type="Proteomes" id="UP000696485">
    <property type="component" value="Unassembled WGS sequence"/>
</dbReference>
<sequence length="394" mass="42440">MKPICLPSVALVVLALSHSTSKAAAQGPKSPGDPTGKTPGVFGEARSAFTAQKMFLGEAKFNFENETQILRTIFWSLDFSQHWGTDAPAWKKLVYQPGMTNDTARPLAVNKGGSAVFCFDRSQAIQYDTDKAVWEKPFNLTVPFNSLGDPIADTDQDKFYHLNKDLNAATEKLQLVLFNPQNKGGQVVSSDMDRLVNSTAAPGVALPKGVYSSTSKSLYFANMDNPAVKLHQYNVESQSWVPLMEKGDVPKQRTGQCYVSAAGGKKIIMAGGLRPTSLDVASPGTGTGAAPPTNYNDVLSEVYIFDIDTSTWSQVGNTPVGFYGSVCAATGDNLIFYGGYNQYSELPRRFVYNENKPYIFNLKDNAWVTDFVPAKLGGPGTGGESGASGKVFGG</sequence>
<dbReference type="AlphaFoldDB" id="A0A9P5SR18"/>
<evidence type="ECO:0008006" key="6">
    <source>
        <dbReference type="Google" id="ProtNLM"/>
    </source>
</evidence>
<evidence type="ECO:0000256" key="3">
    <source>
        <dbReference type="SAM" id="SignalP"/>
    </source>
</evidence>
<feature type="chain" id="PRO_5040325749" description="Kelch repeat-containing protein" evidence="3">
    <location>
        <begin position="26"/>
        <end position="394"/>
    </location>
</feature>
<dbReference type="InterPro" id="IPR015915">
    <property type="entry name" value="Kelch-typ_b-propeller"/>
</dbReference>
<proteinExistence type="predicted"/>
<dbReference type="InterPro" id="IPR011043">
    <property type="entry name" value="Gal_Oxase/kelch_b-propeller"/>
</dbReference>